<protein>
    <recommendedName>
        <fullName evidence="5">Protein regulator of cytokinesis 1</fullName>
    </recommendedName>
</protein>
<evidence type="ECO:0000256" key="1">
    <source>
        <dbReference type="SAM" id="Coils"/>
    </source>
</evidence>
<evidence type="ECO:0008006" key="5">
    <source>
        <dbReference type="Google" id="ProtNLM"/>
    </source>
</evidence>
<dbReference type="AlphaFoldDB" id="A0A1B0BFV3"/>
<feature type="region of interest" description="Disordered" evidence="2">
    <location>
        <begin position="573"/>
        <end position="596"/>
    </location>
</feature>
<dbReference type="GO" id="GO:1990023">
    <property type="term" value="C:mitotic spindle midzone"/>
    <property type="evidence" value="ECO:0007669"/>
    <property type="project" value="TreeGrafter"/>
</dbReference>
<dbReference type="EMBL" id="JXJN01013666">
    <property type="status" value="NOT_ANNOTATED_CDS"/>
    <property type="molecule type" value="Genomic_DNA"/>
</dbReference>
<dbReference type="GO" id="GO:0005737">
    <property type="term" value="C:cytoplasm"/>
    <property type="evidence" value="ECO:0007669"/>
    <property type="project" value="TreeGrafter"/>
</dbReference>
<accession>A0A1B0BFV3</accession>
<dbReference type="Proteomes" id="UP000092460">
    <property type="component" value="Unassembled WGS sequence"/>
</dbReference>
<feature type="coiled-coil region" evidence="1">
    <location>
        <begin position="156"/>
        <end position="183"/>
    </location>
</feature>
<dbReference type="PANTHER" id="PTHR19321">
    <property type="entry name" value="PROTEIN REGULATOR OF CYTOKINESIS 1 PRC1-RELATED"/>
    <property type="match status" value="1"/>
</dbReference>
<name>A0A1B0BFV3_9MUSC</name>
<dbReference type="GO" id="GO:0008017">
    <property type="term" value="F:microtubule binding"/>
    <property type="evidence" value="ECO:0007669"/>
    <property type="project" value="InterPro"/>
</dbReference>
<dbReference type="Gene3D" id="1.20.58.1520">
    <property type="match status" value="1"/>
</dbReference>
<evidence type="ECO:0000313" key="4">
    <source>
        <dbReference type="Proteomes" id="UP000092460"/>
    </source>
</evidence>
<proteinExistence type="predicted"/>
<dbReference type="GO" id="GO:0051256">
    <property type="term" value="P:mitotic spindle midzone assembly"/>
    <property type="evidence" value="ECO:0007669"/>
    <property type="project" value="TreeGrafter"/>
</dbReference>
<reference evidence="4" key="1">
    <citation type="submission" date="2015-01" db="EMBL/GenBank/DDBJ databases">
        <authorList>
            <person name="Aksoy S."/>
            <person name="Warren W."/>
            <person name="Wilson R.K."/>
        </authorList>
    </citation>
    <scope>NUCLEOTIDE SEQUENCE [LARGE SCALE GENOMIC DNA]</scope>
    <source>
        <strain evidence="4">IAEA</strain>
    </source>
</reference>
<dbReference type="EnsemblMetazoa" id="GPPI028672-RA">
    <property type="protein sequence ID" value="GPPI028672-PA"/>
    <property type="gene ID" value="GPPI028672"/>
</dbReference>
<evidence type="ECO:0000313" key="3">
    <source>
        <dbReference type="EnsemblMetazoa" id="GPPI028672-PA"/>
    </source>
</evidence>
<feature type="region of interest" description="Disordered" evidence="2">
    <location>
        <begin position="667"/>
        <end position="689"/>
    </location>
</feature>
<keyword evidence="4" id="KW-1185">Reference proteome</keyword>
<feature type="compositionally biased region" description="Polar residues" evidence="2">
    <location>
        <begin position="674"/>
        <end position="689"/>
    </location>
</feature>
<organism evidence="3 4">
    <name type="scientific">Glossina palpalis gambiensis</name>
    <dbReference type="NCBI Taxonomy" id="67801"/>
    <lineage>
        <taxon>Eukaryota</taxon>
        <taxon>Metazoa</taxon>
        <taxon>Ecdysozoa</taxon>
        <taxon>Arthropoda</taxon>
        <taxon>Hexapoda</taxon>
        <taxon>Insecta</taxon>
        <taxon>Pterygota</taxon>
        <taxon>Neoptera</taxon>
        <taxon>Endopterygota</taxon>
        <taxon>Diptera</taxon>
        <taxon>Brachycera</taxon>
        <taxon>Muscomorpha</taxon>
        <taxon>Hippoboscoidea</taxon>
        <taxon>Glossinidae</taxon>
        <taxon>Glossina</taxon>
    </lineage>
</organism>
<dbReference type="Pfam" id="PF03999">
    <property type="entry name" value="MAP65_ASE1"/>
    <property type="match status" value="1"/>
</dbReference>
<dbReference type="InterPro" id="IPR007145">
    <property type="entry name" value="MAP65_Ase1_PRC1"/>
</dbReference>
<feature type="coiled-coil region" evidence="1">
    <location>
        <begin position="55"/>
        <end position="130"/>
    </location>
</feature>
<reference evidence="3" key="2">
    <citation type="submission" date="2020-05" db="UniProtKB">
        <authorList>
            <consortium name="EnsemblMetazoa"/>
        </authorList>
    </citation>
    <scope>IDENTIFICATION</scope>
    <source>
        <strain evidence="3">IAEA</strain>
    </source>
</reference>
<feature type="compositionally biased region" description="Basic residues" evidence="2">
    <location>
        <begin position="573"/>
        <end position="586"/>
    </location>
</feature>
<dbReference type="STRING" id="67801.A0A1B0BFV3"/>
<sequence length="732" mass="85150">MSNKYNSAIEEMQIITKDYVVTLTDIWSTMFDDESCKENLNKLLEHASHFYQELVEQSLTRRSCIEKEINELKREAEDIKRLLKVEVNVPHRISDTTPLMVIQYELDRSLEDLRQQLLERRAQISQLLEEQALLCDELGEPERPLLSDPLPTPSEIEDFRRHVENLHNEKQKLEKKLFTMRRDIKKFLDILNFKLRTEMEKNLLHSRHIKLNQETFENLQHMYDLYGGQVQGLKENIDDMRKKLDTLWERLRTSPNTRSKFRQYTDYNQFTYDIIYSELLRCEALKSQNIKMYVEQLRNEIREWWDKTLKSDLQRSRFSHFQSTCYTDDLLVLHELELDDLKLYYENNRQLFELYADRNILWDRMQALEAKASEPGRYNNRGGQLLKEEKERKTIATKLPKIEQQIKQFVQMYEEREHAPFLVYGENIIDVMNYQWEQKRLKKEKLSSARKIASKSRVIQSNASYAMGTNSITKRTPMTLKNASSTLSLRKTPSTVDLTGVFSSQKRKLNPAEKVTPFAKRSLIGAFNSPSIFIKPSSSGKITNNIGKAIKIPTKLKSPLKKNRVIGTTIRRQSGRRSVNLKKRRSINSNSGQKAKPPKIIVTEYTTDDSNGADTDGDTYDSFEKCIEPRSRSSTLQSSIASTSITSANRTARIKRMQKLANDENVRLHKQQSNRRVTPSKPQNMTHSASVSLTRTAIHEGAVAAAARSEQRSPAICSSNRKLVTKNLPILI</sequence>
<dbReference type="VEuPathDB" id="VectorBase:GPPI028672"/>
<dbReference type="PANTHER" id="PTHR19321:SF41">
    <property type="entry name" value="FASCETTO-RELATED"/>
    <property type="match status" value="1"/>
</dbReference>
<evidence type="ECO:0000256" key="2">
    <source>
        <dbReference type="SAM" id="MobiDB-lite"/>
    </source>
</evidence>
<keyword evidence="1" id="KW-0175">Coiled coil</keyword>